<sequence length="246" mass="28720">MEWLSEIRKLRENVPVGIQAARRLLERTGGNVDEAIKFFHIDQVNILMAKADITHQEAETVLLATNYDMAEALRRIAEQRYMLTELILRKNKNAGDALSKIALALALALALAIEYEWELKRKFWFSYADIRTLPPLLQTFMLVYEWQEYVDWEGMNSGIFFESDYVLQQLQTLGLFELVKKVSVARIRYGELKEKVNTFNEITNDEIFKILIMQCDQLARDVDSVLLQFVKDNIDAFPCRHNQHDL</sequence>
<name>A0A6D0FR51_ECOLX</name>
<comment type="caution">
    <text evidence="1">The sequence shown here is derived from an EMBL/GenBank/DDBJ whole genome shotgun (WGS) entry which is preliminary data.</text>
</comment>
<protein>
    <submittedName>
        <fullName evidence="1">Uncharacterized protein</fullName>
    </submittedName>
</protein>
<accession>A0A6D0FR51</accession>
<evidence type="ECO:0000313" key="1">
    <source>
        <dbReference type="EMBL" id="KAE9734266.1"/>
    </source>
</evidence>
<reference evidence="1 2" key="1">
    <citation type="submission" date="2019-10" db="EMBL/GenBank/DDBJ databases">
        <title>Antimicrobial-resistant enteric bacteria are widely distributed amongst people, animals and the environment in northern Tanzania.</title>
        <authorList>
            <person name="Subbiah M."/>
            <person name="Call D.R."/>
        </authorList>
    </citation>
    <scope>NUCLEOTIDE SEQUENCE [LARGE SCALE GENOMIC DNA]</scope>
    <source>
        <strain evidence="1 2">TzEc067</strain>
    </source>
</reference>
<dbReference type="EMBL" id="WSGM01000002">
    <property type="protein sequence ID" value="KAE9734266.1"/>
    <property type="molecule type" value="Genomic_DNA"/>
</dbReference>
<organism evidence="1 2">
    <name type="scientific">Escherichia coli</name>
    <dbReference type="NCBI Taxonomy" id="562"/>
    <lineage>
        <taxon>Bacteria</taxon>
        <taxon>Pseudomonadati</taxon>
        <taxon>Pseudomonadota</taxon>
        <taxon>Gammaproteobacteria</taxon>
        <taxon>Enterobacterales</taxon>
        <taxon>Enterobacteriaceae</taxon>
        <taxon>Escherichia</taxon>
    </lineage>
</organism>
<dbReference type="RefSeq" id="WP_157702263.1">
    <property type="nucleotide sequence ID" value="NZ_WSGM01000002.1"/>
</dbReference>
<evidence type="ECO:0000313" key="2">
    <source>
        <dbReference type="Proteomes" id="UP000437875"/>
    </source>
</evidence>
<gene>
    <name evidence="1" type="ORF">GP711_04490</name>
</gene>
<proteinExistence type="predicted"/>
<dbReference type="Proteomes" id="UP000437875">
    <property type="component" value="Unassembled WGS sequence"/>
</dbReference>
<dbReference type="AlphaFoldDB" id="A0A6D0FR51"/>